<protein>
    <submittedName>
        <fullName evidence="1">Uncharacterized protein</fullName>
    </submittedName>
</protein>
<proteinExistence type="predicted"/>
<evidence type="ECO:0000313" key="1">
    <source>
        <dbReference type="EMBL" id="CQR72562.1"/>
    </source>
</evidence>
<reference evidence="2" key="1">
    <citation type="submission" date="2015-03" db="EMBL/GenBank/DDBJ databases">
        <authorList>
            <person name="Nijsse Bart"/>
        </authorList>
    </citation>
    <scope>NUCLEOTIDE SEQUENCE [LARGE SCALE GENOMIC DNA]</scope>
</reference>
<organism evidence="1 2">
    <name type="scientific">Sporomusa ovata</name>
    <dbReference type="NCBI Taxonomy" id="2378"/>
    <lineage>
        <taxon>Bacteria</taxon>
        <taxon>Bacillati</taxon>
        <taxon>Bacillota</taxon>
        <taxon>Negativicutes</taxon>
        <taxon>Selenomonadales</taxon>
        <taxon>Sporomusaceae</taxon>
        <taxon>Sporomusa</taxon>
    </lineage>
</organism>
<dbReference type="EMBL" id="CTRP01000010">
    <property type="protein sequence ID" value="CQR72562.1"/>
    <property type="molecule type" value="Genomic_DNA"/>
</dbReference>
<dbReference type="RefSeq" id="WP_021167275.1">
    <property type="nucleotide sequence ID" value="NZ_CTRP01000010.1"/>
</dbReference>
<evidence type="ECO:0000313" key="2">
    <source>
        <dbReference type="Proteomes" id="UP000049855"/>
    </source>
</evidence>
<gene>
    <name evidence="1" type="ORF">SpAn4DRAFT_3022</name>
</gene>
<sequence length="40" mass="4353">MTMMVLTTLWGILGGINANVTQYWLSHAAPEAPDFANGLF</sequence>
<name>A0A0U1KYS1_9FIRM</name>
<accession>A0A0U1KYS1</accession>
<dbReference type="Proteomes" id="UP000049855">
    <property type="component" value="Unassembled WGS sequence"/>
</dbReference>
<dbReference type="AlphaFoldDB" id="A0A0U1KYS1"/>
<keyword evidence="2" id="KW-1185">Reference proteome</keyword>